<dbReference type="GO" id="GO:0030288">
    <property type="term" value="C:outer membrane-bounded periplasmic space"/>
    <property type="evidence" value="ECO:0007669"/>
    <property type="project" value="InterPro"/>
</dbReference>
<dbReference type="STRING" id="488535.SAMN04487963_3199"/>
<dbReference type="InterPro" id="IPR034119">
    <property type="entry name" value="ADHI"/>
</dbReference>
<keyword evidence="16" id="KW-1185">Reference proteome</keyword>
<reference evidence="16" key="1">
    <citation type="submission" date="2016-10" db="EMBL/GenBank/DDBJ databases">
        <authorList>
            <person name="Varghese N."/>
            <person name="Submissions S."/>
        </authorList>
    </citation>
    <scope>NUCLEOTIDE SEQUENCE [LARGE SCALE GENOMIC DNA]</scope>
    <source>
        <strain evidence="16">CGMCC 1.7061</strain>
    </source>
</reference>
<dbReference type="RefSeq" id="WP_092025328.1">
    <property type="nucleotide sequence ID" value="NZ_FOUE01000005.1"/>
</dbReference>
<proteinExistence type="inferred from homology"/>
<evidence type="ECO:0000256" key="9">
    <source>
        <dbReference type="PIRSR" id="PIRSR617512-1"/>
    </source>
</evidence>
<sequence>MRSNRIAMKFSVSALALAVSLGAHAVTDEDILNDQATTDDVVTNGMGLNGQRFSPLSTLNSSNVENLQPVWAFAFGGEKMRGQESQPMIKDGVMYVTASYSRVYAVDAMTGEEIWQYDARLPDGIMPCCDVINRGVALYDDKVIFGTLDAKLVALNKDTGKVVWIKKVADYQAGYSITAAPIIVNGKLITGVSGGEFGIVGKVEAYDPNTGEILWTRPTVEGHMGYVYRDGEAVENGISGGQAGLTWPGDMWQTGGAAPWLGGTYDASTDTLFFGTGNPAPWNSHLRPGDNLFSSSRLAIDPNDGSIKWHFQTTPHDGWDYDGVNEVISFDYEDDGEMVRAAATADRNGFFYVLNRENGDFIRGFPFVDEISWASGLDEDGRPIYTEDGRPGNPAELSGEQAGSVVARPAFLGGKNWMPMAYSQDTGLFYVPSNEWSMDIWNEAVSYKQGAAYLGAGFTIKPANEDFIGVLRAMDPRTGEEVWRYENTAPLWGGVMTTAGNLVFTGTPEGYLKAFDARTGEELYRFNTGSGVVGTPVTWEMNGEQYVSVASGWGGAVPLWGGEVARVVKDFNQGGMVWTFKLPSDRVASN</sequence>
<feature type="binding site" evidence="11">
    <location>
        <position position="196"/>
    </location>
    <ligand>
        <name>Ca(2+)</name>
        <dbReference type="ChEBI" id="CHEBI:29108"/>
    </ligand>
</feature>
<organism evidence="15 16">
    <name type="scientific">Marinobacter zhejiangensis</name>
    <dbReference type="NCBI Taxonomy" id="488535"/>
    <lineage>
        <taxon>Bacteria</taxon>
        <taxon>Pseudomonadati</taxon>
        <taxon>Pseudomonadota</taxon>
        <taxon>Gammaproteobacteria</taxon>
        <taxon>Pseudomonadales</taxon>
        <taxon>Marinobacteraceae</taxon>
        <taxon>Marinobacter</taxon>
    </lineage>
</organism>
<name>A0A1I4SGC1_9GAMM</name>
<feature type="disulfide bond" evidence="12">
    <location>
        <begin position="128"/>
        <end position="129"/>
    </location>
</feature>
<feature type="binding site" evidence="11">
    <location>
        <position position="320"/>
    </location>
    <ligand>
        <name>Ca(2+)</name>
        <dbReference type="ChEBI" id="CHEBI:29108"/>
    </ligand>
</feature>
<feature type="chain" id="PRO_5011555718" evidence="13">
    <location>
        <begin position="26"/>
        <end position="590"/>
    </location>
</feature>
<dbReference type="GO" id="GO:0005509">
    <property type="term" value="F:calcium ion binding"/>
    <property type="evidence" value="ECO:0007669"/>
    <property type="project" value="InterPro"/>
</dbReference>
<dbReference type="OrthoDB" id="9794322at2"/>
<evidence type="ECO:0000313" key="16">
    <source>
        <dbReference type="Proteomes" id="UP000198519"/>
    </source>
</evidence>
<dbReference type="NCBIfam" id="TIGR03075">
    <property type="entry name" value="PQQ_enz_alc_DH"/>
    <property type="match status" value="1"/>
</dbReference>
<dbReference type="InterPro" id="IPR018391">
    <property type="entry name" value="PQQ_b-propeller_rpt"/>
</dbReference>
<dbReference type="Proteomes" id="UP000198519">
    <property type="component" value="Unassembled WGS sequence"/>
</dbReference>
<keyword evidence="11" id="KW-0106">Calcium</keyword>
<evidence type="ECO:0000256" key="4">
    <source>
        <dbReference type="ARBA" id="ARBA00022729"/>
    </source>
</evidence>
<evidence type="ECO:0000256" key="5">
    <source>
        <dbReference type="ARBA" id="ARBA00022764"/>
    </source>
</evidence>
<feature type="binding site" evidence="10">
    <location>
        <position position="84"/>
    </location>
    <ligand>
        <name>pyrroloquinoline quinone</name>
        <dbReference type="ChEBI" id="CHEBI:58442"/>
    </ligand>
</feature>
<dbReference type="GO" id="GO:0070968">
    <property type="term" value="F:pyrroloquinoline quinone binding"/>
    <property type="evidence" value="ECO:0007669"/>
    <property type="project" value="UniProtKB-ARBA"/>
</dbReference>
<evidence type="ECO:0000256" key="13">
    <source>
        <dbReference type="SAM" id="SignalP"/>
    </source>
</evidence>
<evidence type="ECO:0000256" key="1">
    <source>
        <dbReference type="ARBA" id="ARBA00004418"/>
    </source>
</evidence>
<dbReference type="InterPro" id="IPR002372">
    <property type="entry name" value="PQQ_rpt_dom"/>
</dbReference>
<feature type="binding site" evidence="11">
    <location>
        <position position="278"/>
    </location>
    <ligand>
        <name>Ca(2+)</name>
        <dbReference type="ChEBI" id="CHEBI:29108"/>
    </ligand>
</feature>
<evidence type="ECO:0000256" key="2">
    <source>
        <dbReference type="ARBA" id="ARBA00008156"/>
    </source>
</evidence>
<keyword evidence="3 11" id="KW-0479">Metal-binding</keyword>
<evidence type="ECO:0000256" key="7">
    <source>
        <dbReference type="ARBA" id="ARBA00023002"/>
    </source>
</evidence>
<keyword evidence="6 10" id="KW-0634">PQQ</keyword>
<gene>
    <name evidence="15" type="ORF">SAMN04487963_3199</name>
</gene>
<accession>A0A1I4SGC1</accession>
<dbReference type="Pfam" id="PF01011">
    <property type="entry name" value="PQQ"/>
    <property type="match status" value="2"/>
</dbReference>
<feature type="signal peptide" evidence="13">
    <location>
        <begin position="1"/>
        <end position="25"/>
    </location>
</feature>
<dbReference type="CDD" id="cd10277">
    <property type="entry name" value="PQQ_ADH_I"/>
    <property type="match status" value="1"/>
</dbReference>
<keyword evidence="5" id="KW-0574">Periplasm</keyword>
<evidence type="ECO:0000256" key="8">
    <source>
        <dbReference type="ARBA" id="ARBA00023157"/>
    </source>
</evidence>
<evidence type="ECO:0000256" key="10">
    <source>
        <dbReference type="PIRSR" id="PIRSR617512-2"/>
    </source>
</evidence>
<dbReference type="AlphaFoldDB" id="A0A1I4SGC1"/>
<feature type="active site" description="Proton acceptor" evidence="9">
    <location>
        <position position="320"/>
    </location>
</feature>
<dbReference type="InterPro" id="IPR017512">
    <property type="entry name" value="PQQ_MeOH/EtOH_DH"/>
</dbReference>
<evidence type="ECO:0000256" key="11">
    <source>
        <dbReference type="PIRSR" id="PIRSR617512-3"/>
    </source>
</evidence>
<feature type="binding site" evidence="10">
    <location>
        <begin position="416"/>
        <end position="417"/>
    </location>
    <ligand>
        <name>pyrroloquinoline quinone</name>
        <dbReference type="ChEBI" id="CHEBI:58442"/>
    </ligand>
</feature>
<evidence type="ECO:0000313" key="15">
    <source>
        <dbReference type="EMBL" id="SFM63361.1"/>
    </source>
</evidence>
<dbReference type="InterPro" id="IPR001479">
    <property type="entry name" value="Quinoprotein_DH_CS"/>
</dbReference>
<evidence type="ECO:0000256" key="12">
    <source>
        <dbReference type="PIRSR" id="PIRSR617512-4"/>
    </source>
</evidence>
<dbReference type="PANTHER" id="PTHR32303">
    <property type="entry name" value="QUINOPROTEIN ALCOHOL DEHYDROGENASE (CYTOCHROME C)"/>
    <property type="match status" value="1"/>
</dbReference>
<evidence type="ECO:0000256" key="6">
    <source>
        <dbReference type="ARBA" id="ARBA00022891"/>
    </source>
</evidence>
<dbReference type="GO" id="GO:0020037">
    <property type="term" value="F:heme binding"/>
    <property type="evidence" value="ECO:0007669"/>
    <property type="project" value="UniProtKB-ARBA"/>
</dbReference>
<comment type="cofactor">
    <cofactor evidence="11">
        <name>Ca(2+)</name>
        <dbReference type="ChEBI" id="CHEBI:29108"/>
    </cofactor>
    <text evidence="11">Binds 1 Ca(2+) ion per subunit.</text>
</comment>
<dbReference type="Gene3D" id="2.140.10.10">
    <property type="entry name" value="Quinoprotein alcohol dehydrogenase-like superfamily"/>
    <property type="match status" value="1"/>
</dbReference>
<dbReference type="SMART" id="SM00564">
    <property type="entry name" value="PQQ"/>
    <property type="match status" value="6"/>
</dbReference>
<feature type="domain" description="Pyrrolo-quinoline quinone repeat" evidence="14">
    <location>
        <begin position="48"/>
        <end position="361"/>
    </location>
</feature>
<dbReference type="GO" id="GO:0016020">
    <property type="term" value="C:membrane"/>
    <property type="evidence" value="ECO:0007669"/>
    <property type="project" value="InterPro"/>
</dbReference>
<comment type="subcellular location">
    <subcellularLocation>
        <location evidence="1">Periplasm</location>
    </subcellularLocation>
</comment>
<comment type="similarity">
    <text evidence="2">Belongs to the bacterial PQQ dehydrogenase family.</text>
</comment>
<keyword evidence="8 12" id="KW-1015">Disulfide bond</keyword>
<dbReference type="FunFam" id="2.140.10.10:FF:000003">
    <property type="entry name" value="Methanol dehydrogenase, large subunit"/>
    <property type="match status" value="1"/>
</dbReference>
<feature type="domain" description="Pyrrolo-quinoline quinone repeat" evidence="14">
    <location>
        <begin position="489"/>
        <end position="547"/>
    </location>
</feature>
<dbReference type="PANTHER" id="PTHR32303:SF20">
    <property type="entry name" value="QUINOPROTEIN ETHANOL DEHYDROGENASE"/>
    <property type="match status" value="1"/>
</dbReference>
<dbReference type="EMBL" id="FOUE01000005">
    <property type="protein sequence ID" value="SFM63361.1"/>
    <property type="molecule type" value="Genomic_DNA"/>
</dbReference>
<keyword evidence="7" id="KW-0560">Oxidoreductase</keyword>
<dbReference type="PROSITE" id="PS00364">
    <property type="entry name" value="BACTERIAL_PQQ_2"/>
    <property type="match status" value="1"/>
</dbReference>
<comment type="cofactor">
    <cofactor evidence="10">
        <name>pyrroloquinoline quinone</name>
        <dbReference type="ChEBI" id="CHEBI:58442"/>
    </cofactor>
    <text evidence="10">Binds 1 PQQ group per subunit.</text>
</comment>
<evidence type="ECO:0000259" key="14">
    <source>
        <dbReference type="Pfam" id="PF01011"/>
    </source>
</evidence>
<evidence type="ECO:0000256" key="3">
    <source>
        <dbReference type="ARBA" id="ARBA00022723"/>
    </source>
</evidence>
<dbReference type="InterPro" id="IPR011047">
    <property type="entry name" value="Quinoprotein_ADH-like_sf"/>
</dbReference>
<keyword evidence="4 13" id="KW-0732">Signal</keyword>
<feature type="binding site" evidence="10">
    <location>
        <position position="178"/>
    </location>
    <ligand>
        <name>pyrroloquinoline quinone</name>
        <dbReference type="ChEBI" id="CHEBI:58442"/>
    </ligand>
</feature>
<protein>
    <submittedName>
        <fullName evidence="15">Alcohol dehydrogenase (Cytochrome c)</fullName>
    </submittedName>
</protein>
<feature type="binding site" evidence="10">
    <location>
        <position position="134"/>
    </location>
    <ligand>
        <name>pyrroloquinoline quinone</name>
        <dbReference type="ChEBI" id="CHEBI:58442"/>
    </ligand>
</feature>
<dbReference type="SUPFAM" id="SSF50998">
    <property type="entry name" value="Quinoprotein alcohol dehydrogenase-like"/>
    <property type="match status" value="1"/>
</dbReference>
<dbReference type="GO" id="GO:0016614">
    <property type="term" value="F:oxidoreductase activity, acting on CH-OH group of donors"/>
    <property type="evidence" value="ECO:0007669"/>
    <property type="project" value="InterPro"/>
</dbReference>